<evidence type="ECO:0000256" key="16">
    <source>
        <dbReference type="RuleBase" id="RU610713"/>
    </source>
</evidence>
<dbReference type="EMBL" id="VYZL01003399">
    <property type="protein sequence ID" value="NWR61384.1"/>
    <property type="molecule type" value="Genomic_DNA"/>
</dbReference>
<keyword evidence="10" id="KW-0325">Glycoprotein</keyword>
<feature type="non-terminal residue" evidence="18">
    <location>
        <position position="1"/>
    </location>
</feature>
<evidence type="ECO:0000256" key="17">
    <source>
        <dbReference type="SAM" id="SignalP"/>
    </source>
</evidence>
<dbReference type="SUPFAM" id="SSF51445">
    <property type="entry name" value="(Trans)glycosidases"/>
    <property type="match status" value="1"/>
</dbReference>
<dbReference type="PANTHER" id="PTHR11769:SF23">
    <property type="entry name" value="HYALURONIDASE-1"/>
    <property type="match status" value="1"/>
</dbReference>
<accession>A0A7K4YR30</accession>
<dbReference type="FunFam" id="3.20.20.70:FF:000065">
    <property type="entry name" value="Hyaluronidase"/>
    <property type="match status" value="1"/>
</dbReference>
<evidence type="ECO:0000256" key="5">
    <source>
        <dbReference type="ARBA" id="ARBA00022525"/>
    </source>
</evidence>
<evidence type="ECO:0000256" key="7">
    <source>
        <dbReference type="ARBA" id="ARBA00022729"/>
    </source>
</evidence>
<dbReference type="PRINTS" id="PR00846">
    <property type="entry name" value="GLHYDRLASE56"/>
</dbReference>
<evidence type="ECO:0000313" key="19">
    <source>
        <dbReference type="Proteomes" id="UP000551127"/>
    </source>
</evidence>
<feature type="non-terminal residue" evidence="18">
    <location>
        <position position="443"/>
    </location>
</feature>
<evidence type="ECO:0000256" key="6">
    <source>
        <dbReference type="ARBA" id="ARBA00022536"/>
    </source>
</evidence>
<dbReference type="GO" id="GO:0031410">
    <property type="term" value="C:cytoplasmic vesicle"/>
    <property type="evidence" value="ECO:0007669"/>
    <property type="project" value="TreeGrafter"/>
</dbReference>
<keyword evidence="7 17" id="KW-0732">Signal</keyword>
<organism evidence="18 19">
    <name type="scientific">Bucorvus abyssinicus</name>
    <name type="common">Northern ground-hornbill</name>
    <name type="synonym">Abyssinian ground-hornbill</name>
    <dbReference type="NCBI Taxonomy" id="153643"/>
    <lineage>
        <taxon>Eukaryota</taxon>
        <taxon>Metazoa</taxon>
        <taxon>Chordata</taxon>
        <taxon>Craniata</taxon>
        <taxon>Vertebrata</taxon>
        <taxon>Euteleostomi</taxon>
        <taxon>Archelosauria</taxon>
        <taxon>Archosauria</taxon>
        <taxon>Dinosauria</taxon>
        <taxon>Saurischia</taxon>
        <taxon>Theropoda</taxon>
        <taxon>Coelurosauria</taxon>
        <taxon>Aves</taxon>
        <taxon>Neognathae</taxon>
        <taxon>Neoaves</taxon>
        <taxon>Telluraves</taxon>
        <taxon>Coraciimorphae</taxon>
        <taxon>Bucerotiformes</taxon>
        <taxon>Bucorvidae</taxon>
        <taxon>Bucorvus</taxon>
    </lineage>
</organism>
<evidence type="ECO:0000256" key="4">
    <source>
        <dbReference type="ARBA" id="ARBA00008871"/>
    </source>
</evidence>
<proteinExistence type="inferred from homology"/>
<evidence type="ECO:0000256" key="12">
    <source>
        <dbReference type="ARBA" id="ARBA00023295"/>
    </source>
</evidence>
<sequence length="443" mass="50328">DPSCAHSTMASWWSCWVLLLLLPAPVHAGGPGPVLINRPFVTIWNIPTERCTKKYNVTLNLEIFDVVANDQQSFIGQDITLFYTKDLGLLPYYTAEGLPVNGGLPQNASLHAHLHQATRDIEVTLPSPAYGGLSVIDWEKWRPLWVRNWDSMDIYQQKSEELVQQQHPQWPPELVKETAKKQFEHSARSFMEQTLQLGETLRPDAYWGFYSFPDCYNNDFDSLPYTGKCPAVEKQRNKELWWLWESSRALYPSIYLPPCISGTNKVLPYVRHRVAEAFAVQRGVLDDNIPVLPYSQIAFERTVDFLSQEDLMNTIGESAAQGAAGIVLWGSLNYSTSKEMCLRLKDYVEGPLGHYIINVTASANLCSQSLCSGRGRCMRQENKQGFFHLDPLRFTIDLQAGKPWMVAQSLESGGDVPWLAEEFSCQCYDKWKGPRCDTQGFNK</sequence>
<comment type="similarity">
    <text evidence="4 16">Belongs to the glycosyl hydrolase 56 family.</text>
</comment>
<dbReference type="InterPro" id="IPR018155">
    <property type="entry name" value="Hyaluronidase"/>
</dbReference>
<evidence type="ECO:0000313" key="18">
    <source>
        <dbReference type="EMBL" id="NWR61384.1"/>
    </source>
</evidence>
<dbReference type="PIRSF" id="PIRSF038193">
    <property type="entry name" value="Hyaluronidase"/>
    <property type="match status" value="1"/>
</dbReference>
<feature type="disulfide bond" evidence="15">
    <location>
        <begin position="427"/>
        <end position="436"/>
    </location>
</feature>
<name>A0A7K4YR30_BUCAB</name>
<dbReference type="GlyCosmos" id="A0A7K4YR30">
    <property type="glycosylation" value="1 site, No reported glycans"/>
</dbReference>
<dbReference type="Gene3D" id="3.20.20.70">
    <property type="entry name" value="Aldolase class I"/>
    <property type="match status" value="1"/>
</dbReference>
<keyword evidence="5" id="KW-0964">Secreted</keyword>
<dbReference type="GO" id="GO:0004415">
    <property type="term" value="F:hyalurononglucosaminidase activity"/>
    <property type="evidence" value="ECO:0007669"/>
    <property type="project" value="UniProtKB-UniRule"/>
</dbReference>
<comment type="caution">
    <text evidence="18">The sequence shown here is derived from an EMBL/GenBank/DDBJ whole genome shotgun (WGS) entry which is preliminary data.</text>
</comment>
<gene>
    <name evidence="18" type="primary">Hyal1_0</name>
    <name evidence="18" type="ORF">BUCABY_R07831</name>
</gene>
<dbReference type="GO" id="GO:0005764">
    <property type="term" value="C:lysosome"/>
    <property type="evidence" value="ECO:0007669"/>
    <property type="project" value="UniProtKB-SubCell"/>
</dbReference>
<feature type="active site" description="Proton donor" evidence="13">
    <location>
        <position position="139"/>
    </location>
</feature>
<protein>
    <recommendedName>
        <fullName evidence="16">Hyaluronidase</fullName>
        <ecNumber evidence="16">3.2.1.35</ecNumber>
    </recommendedName>
</protein>
<dbReference type="EC" id="3.2.1.35" evidence="16"/>
<keyword evidence="8 16" id="KW-0378">Hydrolase</keyword>
<comment type="catalytic activity">
    <reaction evidence="1 16">
        <text>Random hydrolysis of (1-&gt;4)-linkages between N-acetyl-beta-D-glucosamine and D-glucuronate residues in hyaluronate.</text>
        <dbReference type="EC" id="3.2.1.35"/>
    </reaction>
</comment>
<evidence type="ECO:0000256" key="11">
    <source>
        <dbReference type="ARBA" id="ARBA00023228"/>
    </source>
</evidence>
<dbReference type="InterPro" id="IPR013785">
    <property type="entry name" value="Aldolase_TIM"/>
</dbReference>
<evidence type="ECO:0000256" key="15">
    <source>
        <dbReference type="PIRSR" id="PIRSR038193-3"/>
    </source>
</evidence>
<dbReference type="GO" id="GO:0030214">
    <property type="term" value="P:hyaluronan catabolic process"/>
    <property type="evidence" value="ECO:0007669"/>
    <property type="project" value="TreeGrafter"/>
</dbReference>
<feature type="disulfide bond" evidence="15">
    <location>
        <begin position="215"/>
        <end position="229"/>
    </location>
</feature>
<evidence type="ECO:0000256" key="14">
    <source>
        <dbReference type="PIRSR" id="PIRSR038193-2"/>
    </source>
</evidence>
<dbReference type="OrthoDB" id="5796153at2759"/>
<evidence type="ECO:0000256" key="10">
    <source>
        <dbReference type="ARBA" id="ARBA00023180"/>
    </source>
</evidence>
<feature type="disulfide bond" evidence="15">
    <location>
        <begin position="51"/>
        <end position="341"/>
    </location>
</feature>
<evidence type="ECO:0000256" key="1">
    <source>
        <dbReference type="ARBA" id="ARBA00000251"/>
    </source>
</evidence>
<keyword evidence="6" id="KW-0245">EGF-like domain</keyword>
<feature type="disulfide bond" evidence="15">
    <location>
        <begin position="371"/>
        <end position="425"/>
    </location>
</feature>
<dbReference type="Proteomes" id="UP000551127">
    <property type="component" value="Unassembled WGS sequence"/>
</dbReference>
<evidence type="ECO:0000256" key="13">
    <source>
        <dbReference type="PIRSR" id="PIRSR038193-1"/>
    </source>
</evidence>
<evidence type="ECO:0000256" key="8">
    <source>
        <dbReference type="ARBA" id="ARBA00022801"/>
    </source>
</evidence>
<evidence type="ECO:0000256" key="2">
    <source>
        <dbReference type="ARBA" id="ARBA00004371"/>
    </source>
</evidence>
<reference evidence="18 19" key="1">
    <citation type="submission" date="2019-09" db="EMBL/GenBank/DDBJ databases">
        <title>Bird 10,000 Genomes (B10K) Project - Family phase.</title>
        <authorList>
            <person name="Zhang G."/>
        </authorList>
    </citation>
    <scope>NUCLEOTIDE SEQUENCE [LARGE SCALE GENOMIC DNA]</scope>
    <source>
        <strain evidence="18">B10K-DU-012-80</strain>
    </source>
</reference>
<dbReference type="GO" id="GO:0005576">
    <property type="term" value="C:extracellular region"/>
    <property type="evidence" value="ECO:0007669"/>
    <property type="project" value="UniProtKB-SubCell"/>
</dbReference>
<keyword evidence="19" id="KW-1185">Reference proteome</keyword>
<evidence type="ECO:0000256" key="3">
    <source>
        <dbReference type="ARBA" id="ARBA00004613"/>
    </source>
</evidence>
<keyword evidence="9 15" id="KW-1015">Disulfide bond</keyword>
<dbReference type="Pfam" id="PF01630">
    <property type="entry name" value="Glyco_hydro_56"/>
    <property type="match status" value="1"/>
</dbReference>
<dbReference type="AlphaFoldDB" id="A0A7K4YR30"/>
<feature type="chain" id="PRO_5029747224" description="Hyaluronidase" evidence="17">
    <location>
        <begin position="29"/>
        <end position="443"/>
    </location>
</feature>
<feature type="glycosylation site" description="N-linked (GlcNAc...) asparagine" evidence="14">
    <location>
        <position position="358"/>
    </location>
</feature>
<dbReference type="PANTHER" id="PTHR11769">
    <property type="entry name" value="HYALURONIDASE"/>
    <property type="match status" value="1"/>
</dbReference>
<evidence type="ECO:0000256" key="9">
    <source>
        <dbReference type="ARBA" id="ARBA00023157"/>
    </source>
</evidence>
<keyword evidence="12 16" id="KW-0326">Glycosidase</keyword>
<dbReference type="InterPro" id="IPR017853">
    <property type="entry name" value="GH"/>
</dbReference>
<dbReference type="GO" id="GO:0005975">
    <property type="term" value="P:carbohydrate metabolic process"/>
    <property type="evidence" value="ECO:0007669"/>
    <property type="project" value="InterPro"/>
</dbReference>
<comment type="subcellular location">
    <subcellularLocation>
        <location evidence="2">Lysosome</location>
    </subcellularLocation>
    <subcellularLocation>
        <location evidence="3">Secreted</location>
    </subcellularLocation>
</comment>
<feature type="signal peptide" evidence="17">
    <location>
        <begin position="1"/>
        <end position="28"/>
    </location>
</feature>
<keyword evidence="11" id="KW-0458">Lysosome</keyword>
<feature type="disulfide bond" evidence="15">
    <location>
        <begin position="366"/>
        <end position="377"/>
    </location>
</feature>